<accession>A0A6B1DUM7</accession>
<dbReference type="Gene3D" id="3.10.180.10">
    <property type="entry name" value="2,3-Dihydroxybiphenyl 1,2-Dioxygenase, domain 1"/>
    <property type="match status" value="2"/>
</dbReference>
<dbReference type="InterPro" id="IPR037523">
    <property type="entry name" value="VOC_core"/>
</dbReference>
<dbReference type="InterPro" id="IPR029068">
    <property type="entry name" value="Glyas_Bleomycin-R_OHBP_Dase"/>
</dbReference>
<gene>
    <name evidence="2" type="ORF">F4Y08_08730</name>
</gene>
<name>A0A6B1DUM7_9CHLR</name>
<dbReference type="PANTHER" id="PTHR33993:SF14">
    <property type="entry name" value="GB|AAF24581.1"/>
    <property type="match status" value="1"/>
</dbReference>
<dbReference type="SUPFAM" id="SSF54593">
    <property type="entry name" value="Glyoxalase/Bleomycin resistance protein/Dihydroxybiphenyl dioxygenase"/>
    <property type="match status" value="2"/>
</dbReference>
<protein>
    <recommendedName>
        <fullName evidence="1">VOC domain-containing protein</fullName>
    </recommendedName>
</protein>
<evidence type="ECO:0000313" key="2">
    <source>
        <dbReference type="EMBL" id="MYD90402.1"/>
    </source>
</evidence>
<organism evidence="2">
    <name type="scientific">Caldilineaceae bacterium SB0662_bin_9</name>
    <dbReference type="NCBI Taxonomy" id="2605258"/>
    <lineage>
        <taxon>Bacteria</taxon>
        <taxon>Bacillati</taxon>
        <taxon>Chloroflexota</taxon>
        <taxon>Caldilineae</taxon>
        <taxon>Caldilineales</taxon>
        <taxon>Caldilineaceae</taxon>
    </lineage>
</organism>
<evidence type="ECO:0000259" key="1">
    <source>
        <dbReference type="PROSITE" id="PS51819"/>
    </source>
</evidence>
<dbReference type="PROSITE" id="PS51819">
    <property type="entry name" value="VOC"/>
    <property type="match status" value="1"/>
</dbReference>
<feature type="domain" description="VOC" evidence="1">
    <location>
        <begin position="11"/>
        <end position="124"/>
    </location>
</feature>
<dbReference type="EMBL" id="VXPY01000060">
    <property type="protein sequence ID" value="MYD90402.1"/>
    <property type="molecule type" value="Genomic_DNA"/>
</dbReference>
<dbReference type="PANTHER" id="PTHR33993">
    <property type="entry name" value="GLYOXALASE-RELATED"/>
    <property type="match status" value="1"/>
</dbReference>
<comment type="caution">
    <text evidence="2">The sequence shown here is derived from an EMBL/GenBank/DDBJ whole genome shotgun (WGS) entry which is preliminary data.</text>
</comment>
<dbReference type="InterPro" id="IPR041581">
    <property type="entry name" value="Glyoxalase_6"/>
</dbReference>
<dbReference type="AlphaFoldDB" id="A0A6B1DUM7"/>
<sequence length="262" mass="28441">MPVVDVHPIGSFSWLELATSQPSPAADFYAALMDWEFKEAEQGSPGGTMLATMPGGNIVCGVGSTLQTDVPSWTLFVNVQDVAATAAQAVALGGTVVVDAMDHLGARIAIIKDPHGASVGLWQAGDFEGLEVNNEPGAMMWAEYCSRQPNESMEFYCNLFGWEGDADQHNNKYTLLRNSRIETDVVEARYVGGMVAMDETWDADVSHHWIPYFEVASLDPSLSKFRELGGKQVTPEMKIPDGKFVVANDPQDAVFILCMMGA</sequence>
<dbReference type="InterPro" id="IPR052164">
    <property type="entry name" value="Anthracycline_SecMetBiosynth"/>
</dbReference>
<dbReference type="Pfam" id="PF18029">
    <property type="entry name" value="Glyoxalase_6"/>
    <property type="match status" value="1"/>
</dbReference>
<reference evidence="2" key="1">
    <citation type="submission" date="2019-09" db="EMBL/GenBank/DDBJ databases">
        <title>Characterisation of the sponge microbiome using genome-centric metagenomics.</title>
        <authorList>
            <person name="Engelberts J.P."/>
            <person name="Robbins S.J."/>
            <person name="De Goeij J.M."/>
            <person name="Aranda M."/>
            <person name="Bell S.C."/>
            <person name="Webster N.S."/>
        </authorList>
    </citation>
    <scope>NUCLEOTIDE SEQUENCE</scope>
    <source>
        <strain evidence="2">SB0662_bin_9</strain>
    </source>
</reference>
<proteinExistence type="predicted"/>